<dbReference type="Proteomes" id="UP000033664">
    <property type="component" value="Unassembled WGS sequence"/>
</dbReference>
<feature type="chain" id="PRO_5002474899" evidence="2">
    <location>
        <begin position="29"/>
        <end position="814"/>
    </location>
</feature>
<feature type="signal peptide" evidence="2">
    <location>
        <begin position="1"/>
        <end position="28"/>
    </location>
</feature>
<reference evidence="4 5" key="1">
    <citation type="journal article" date="2015" name="BMC Genomics">
        <title>Genome mining reveals unlocked bioactive potential of marine Gram-negative bacteria.</title>
        <authorList>
            <person name="Machado H."/>
            <person name="Sonnenschein E.C."/>
            <person name="Melchiorsen J."/>
            <person name="Gram L."/>
        </authorList>
    </citation>
    <scope>NUCLEOTIDE SEQUENCE [LARGE SCALE GENOMIC DNA]</scope>
    <source>
        <strain evidence="4 5">S3137</strain>
    </source>
</reference>
<dbReference type="EMBL" id="JXXZ01000013">
    <property type="protein sequence ID" value="KJY97091.1"/>
    <property type="molecule type" value="Genomic_DNA"/>
</dbReference>
<dbReference type="PANTHER" id="PTHR43283:SF11">
    <property type="entry name" value="BETA-LACTAMASE-RELATED DOMAIN-CONTAINING PROTEIN"/>
    <property type="match status" value="1"/>
</dbReference>
<dbReference type="Pfam" id="PF01471">
    <property type="entry name" value="PG_binding_1"/>
    <property type="match status" value="1"/>
</dbReference>
<dbReference type="AlphaFoldDB" id="A0A0F4PS54"/>
<dbReference type="InterPro" id="IPR002477">
    <property type="entry name" value="Peptidoglycan-bd-like"/>
</dbReference>
<name>A0A0F4PS54_9GAMM</name>
<feature type="domain" description="N-acetylmuramoyl-L-alanine amidase" evidence="3">
    <location>
        <begin position="29"/>
        <end position="191"/>
    </location>
</feature>
<dbReference type="SUPFAM" id="SSF56601">
    <property type="entry name" value="beta-lactamase/transpeptidase-like"/>
    <property type="match status" value="1"/>
</dbReference>
<dbReference type="Gene3D" id="3.40.80.10">
    <property type="entry name" value="Peptidoglycan recognition protein-like"/>
    <property type="match status" value="1"/>
</dbReference>
<dbReference type="SMART" id="SM00644">
    <property type="entry name" value="Ami_2"/>
    <property type="match status" value="1"/>
</dbReference>
<dbReference type="NCBIfam" id="NF002968">
    <property type="entry name" value="PRK03642.1"/>
    <property type="match status" value="1"/>
</dbReference>
<dbReference type="InterPro" id="IPR036365">
    <property type="entry name" value="PGBD-like_sf"/>
</dbReference>
<accession>A0A0F4PS54</accession>
<dbReference type="SUPFAM" id="SSF55846">
    <property type="entry name" value="N-acetylmuramoyl-L-alanine amidase-like"/>
    <property type="match status" value="1"/>
</dbReference>
<proteinExistence type="predicted"/>
<evidence type="ECO:0000256" key="2">
    <source>
        <dbReference type="SAM" id="SignalP"/>
    </source>
</evidence>
<dbReference type="eggNOG" id="COG1680">
    <property type="taxonomic scope" value="Bacteria"/>
</dbReference>
<dbReference type="InterPro" id="IPR001466">
    <property type="entry name" value="Beta-lactam-related"/>
</dbReference>
<evidence type="ECO:0000313" key="4">
    <source>
        <dbReference type="EMBL" id="KJY97091.1"/>
    </source>
</evidence>
<comment type="caution">
    <text evidence="4">The sequence shown here is derived from an EMBL/GenBank/DDBJ whole genome shotgun (WGS) entry which is preliminary data.</text>
</comment>
<dbReference type="InterPro" id="IPR036366">
    <property type="entry name" value="PGBDSf"/>
</dbReference>
<dbReference type="GO" id="GO:0009253">
    <property type="term" value="P:peptidoglycan catabolic process"/>
    <property type="evidence" value="ECO:0007669"/>
    <property type="project" value="InterPro"/>
</dbReference>
<dbReference type="Gene3D" id="1.10.101.10">
    <property type="entry name" value="PGBD-like superfamily/PGBD"/>
    <property type="match status" value="1"/>
</dbReference>
<dbReference type="FunFam" id="3.40.80.10:FF:000003">
    <property type="entry name" value="N-acetylmuramoyl-L-alanine amidase"/>
    <property type="match status" value="1"/>
</dbReference>
<keyword evidence="1" id="KW-0378">Hydrolase</keyword>
<evidence type="ECO:0000256" key="1">
    <source>
        <dbReference type="ARBA" id="ARBA00022801"/>
    </source>
</evidence>
<evidence type="ECO:0000259" key="3">
    <source>
        <dbReference type="SMART" id="SM00644"/>
    </source>
</evidence>
<keyword evidence="5" id="KW-1185">Reference proteome</keyword>
<dbReference type="SUPFAM" id="SSF47090">
    <property type="entry name" value="PGBD-like"/>
    <property type="match status" value="1"/>
</dbReference>
<protein>
    <submittedName>
        <fullName evidence="4">N-acetylmuramoyl-L-alanine amidase</fullName>
    </submittedName>
</protein>
<dbReference type="PATRIC" id="fig|151081.8.peg.625"/>
<dbReference type="InterPro" id="IPR012338">
    <property type="entry name" value="Beta-lactam/transpept-like"/>
</dbReference>
<dbReference type="RefSeq" id="WP_045978491.1">
    <property type="nucleotide sequence ID" value="NZ_JXXY01000003.1"/>
</dbReference>
<dbReference type="InterPro" id="IPR002502">
    <property type="entry name" value="Amidase_domain"/>
</dbReference>
<dbReference type="Pfam" id="PF01510">
    <property type="entry name" value="Amidase_2"/>
    <property type="match status" value="1"/>
</dbReference>
<dbReference type="eggNOG" id="COG3023">
    <property type="taxonomic scope" value="Bacteria"/>
</dbReference>
<dbReference type="GeneID" id="58229755"/>
<dbReference type="Gene3D" id="3.40.710.10">
    <property type="entry name" value="DD-peptidase/beta-lactamase superfamily"/>
    <property type="match status" value="1"/>
</dbReference>
<dbReference type="InterPro" id="IPR036505">
    <property type="entry name" value="Amidase/PGRP_sf"/>
</dbReference>
<organism evidence="4 5">
    <name type="scientific">Pseudoalteromonas ruthenica</name>
    <dbReference type="NCBI Taxonomy" id="151081"/>
    <lineage>
        <taxon>Bacteria</taxon>
        <taxon>Pseudomonadati</taxon>
        <taxon>Pseudomonadota</taxon>
        <taxon>Gammaproteobacteria</taxon>
        <taxon>Alteromonadales</taxon>
        <taxon>Pseudoalteromonadaceae</taxon>
        <taxon>Pseudoalteromonas</taxon>
    </lineage>
</organism>
<dbReference type="CDD" id="cd06583">
    <property type="entry name" value="PGRP"/>
    <property type="match status" value="1"/>
</dbReference>
<dbReference type="PANTHER" id="PTHR43283">
    <property type="entry name" value="BETA-LACTAMASE-RELATED"/>
    <property type="match status" value="1"/>
</dbReference>
<keyword evidence="2" id="KW-0732">Signal</keyword>
<dbReference type="InterPro" id="IPR050789">
    <property type="entry name" value="Diverse_Enzym_Activities"/>
</dbReference>
<sequence length="814" mass="90794">MNFPYFDTPMRACLVLLMCMASLSCVNHYPMEPSHNYSKRIKFLVMHYTAIDYQKSERVLVDEGGLSAHYLVPQSGDPSYQRSELEVVQLVAEQDRAWHAGNSFWQGRSDLNDHSIGIEVVNVPRCAAAERTAKTAAGQEQKLCMYPDYDPQQVQLLIALSQDILARNPDIGPTQVVGHSDIAPGRKSDPGPRFPWYQLYKAGVGAWYKQADVEHYWQHFSTAAPTTALMQQALRDYGYGVDVSGQLDRKTVAVIKAFQAHFLPWQVHGQADGKTAAVLFALLHRYKPDKAQARFRDYQALNTAQPAPSKPLGHEQLLASYPAKALSSRKDVNNKYRFKAYQGRGEIIIDNVNAVAAELVVNGQTLNIAKPLTADTQYRYSLSKRTRTGVNSLHIKSVTPEDAQLHIRIPAPVLTQRPIPKRFEQVDALINAEIEQGFPGAVLAVVHQGELVKLSAYGEARKYHDSGEVMATPQPMQTDTLFDIASNTKMFATNLALMHLVSQGHLDVSLPVSFYLPEYRGQGRELRLVSDLLEHSAGYPAVVDFHRRDNQLGEQFYSISSDWTKQLIVQGVPFTAMRKQRHLYSDIDYMLLGLLVERISGMPLDAYVESRLYAPLGITSMMFNPLQKGVLAQQIAATEIQGNTRGGRVHFEGVRDYVLQGEVHDEKAFYSLAGVAGHAGLFADAKSLAQLCQLLLNRGTYGEKQLFTASVLDQFTKPSRSDESYGLGWRRAGNGARKWHFGPYASTQAYGHTGWTGTVTVIDPEYDLAIVLLTNARHSPVMGTEQQYQFVGKQFETGQYGSVVTRVYEAILGL</sequence>
<dbReference type="Pfam" id="PF00144">
    <property type="entry name" value="Beta-lactamase"/>
    <property type="match status" value="1"/>
</dbReference>
<evidence type="ECO:0000313" key="5">
    <source>
        <dbReference type="Proteomes" id="UP000033664"/>
    </source>
</evidence>
<gene>
    <name evidence="4" type="ORF">TW72_14745</name>
</gene>
<dbReference type="GO" id="GO:0008745">
    <property type="term" value="F:N-acetylmuramoyl-L-alanine amidase activity"/>
    <property type="evidence" value="ECO:0007669"/>
    <property type="project" value="InterPro"/>
</dbReference>
<dbReference type="OrthoDB" id="9794842at2"/>